<dbReference type="Proteomes" id="UP001501509">
    <property type="component" value="Unassembled WGS sequence"/>
</dbReference>
<comment type="caution">
    <text evidence="2">The sequence shown here is derived from an EMBL/GenBank/DDBJ whole genome shotgun (WGS) entry which is preliminary data.</text>
</comment>
<keyword evidence="3" id="KW-1185">Reference proteome</keyword>
<protein>
    <submittedName>
        <fullName evidence="2">Uncharacterized protein</fullName>
    </submittedName>
</protein>
<organism evidence="2 3">
    <name type="scientific">Actinomadura fulvescens</name>
    <dbReference type="NCBI Taxonomy" id="46160"/>
    <lineage>
        <taxon>Bacteria</taxon>
        <taxon>Bacillati</taxon>
        <taxon>Actinomycetota</taxon>
        <taxon>Actinomycetes</taxon>
        <taxon>Streptosporangiales</taxon>
        <taxon>Thermomonosporaceae</taxon>
        <taxon>Actinomadura</taxon>
    </lineage>
</organism>
<feature type="signal peptide" evidence="1">
    <location>
        <begin position="1"/>
        <end position="40"/>
    </location>
</feature>
<sequence length="89" mass="8581">MARRPFSANLRGPLVRNPARLTVILLTATPMLTLTAPAHAQNGIGDIIGSAAQGVGQGLGGIGLGGVGGTVQGAGEGAGQAINHVFGGG</sequence>
<evidence type="ECO:0000313" key="3">
    <source>
        <dbReference type="Proteomes" id="UP001501509"/>
    </source>
</evidence>
<dbReference type="EMBL" id="BAAATD010000012">
    <property type="protein sequence ID" value="GAA2625289.1"/>
    <property type="molecule type" value="Genomic_DNA"/>
</dbReference>
<name>A0ABP6CPH0_9ACTN</name>
<feature type="chain" id="PRO_5047477068" evidence="1">
    <location>
        <begin position="41"/>
        <end position="89"/>
    </location>
</feature>
<accession>A0ABP6CPH0</accession>
<keyword evidence="1" id="KW-0732">Signal</keyword>
<reference evidence="3" key="1">
    <citation type="journal article" date="2019" name="Int. J. Syst. Evol. Microbiol.">
        <title>The Global Catalogue of Microorganisms (GCM) 10K type strain sequencing project: providing services to taxonomists for standard genome sequencing and annotation.</title>
        <authorList>
            <consortium name="The Broad Institute Genomics Platform"/>
            <consortium name="The Broad Institute Genome Sequencing Center for Infectious Disease"/>
            <person name="Wu L."/>
            <person name="Ma J."/>
        </authorList>
    </citation>
    <scope>NUCLEOTIDE SEQUENCE [LARGE SCALE GENOMIC DNA]</scope>
    <source>
        <strain evidence="3">JCM 6833</strain>
    </source>
</reference>
<evidence type="ECO:0000313" key="2">
    <source>
        <dbReference type="EMBL" id="GAA2625289.1"/>
    </source>
</evidence>
<evidence type="ECO:0000256" key="1">
    <source>
        <dbReference type="SAM" id="SignalP"/>
    </source>
</evidence>
<gene>
    <name evidence="2" type="ORF">GCM10010411_72410</name>
</gene>
<proteinExistence type="predicted"/>